<accession>A0A1B0AKR3</accession>
<keyword evidence="1" id="KW-1133">Transmembrane helix</keyword>
<keyword evidence="1" id="KW-0472">Membrane</keyword>
<dbReference type="VEuPathDB" id="VectorBase:GPPI000281"/>
<keyword evidence="1" id="KW-0812">Transmembrane</keyword>
<evidence type="ECO:0000313" key="2">
    <source>
        <dbReference type="EnsemblMetazoa" id="GPPI000281-PA"/>
    </source>
</evidence>
<keyword evidence="3" id="KW-1185">Reference proteome</keyword>
<sequence>MCGSCRLHCCQEAEAVFAVAGGGGGPVVLLGVALALKGTPLRMAAFKSSELTVAVLPPNPAAAAAI</sequence>
<protein>
    <submittedName>
        <fullName evidence="2">Uncharacterized protein</fullName>
    </submittedName>
</protein>
<dbReference type="EMBL" id="JXJN01026971">
    <property type="status" value="NOT_ANNOTATED_CDS"/>
    <property type="molecule type" value="Genomic_DNA"/>
</dbReference>
<dbReference type="EnsemblMetazoa" id="GPPI000281-RA">
    <property type="protein sequence ID" value="GPPI000281-PA"/>
    <property type="gene ID" value="GPPI000281"/>
</dbReference>
<reference evidence="3" key="1">
    <citation type="submission" date="2015-01" db="EMBL/GenBank/DDBJ databases">
        <authorList>
            <person name="Aksoy S."/>
            <person name="Warren W."/>
            <person name="Wilson R.K."/>
        </authorList>
    </citation>
    <scope>NUCLEOTIDE SEQUENCE [LARGE SCALE GENOMIC DNA]</scope>
    <source>
        <strain evidence="3">IAEA</strain>
    </source>
</reference>
<evidence type="ECO:0000256" key="1">
    <source>
        <dbReference type="SAM" id="Phobius"/>
    </source>
</evidence>
<organism evidence="2 3">
    <name type="scientific">Glossina palpalis gambiensis</name>
    <dbReference type="NCBI Taxonomy" id="67801"/>
    <lineage>
        <taxon>Eukaryota</taxon>
        <taxon>Metazoa</taxon>
        <taxon>Ecdysozoa</taxon>
        <taxon>Arthropoda</taxon>
        <taxon>Hexapoda</taxon>
        <taxon>Insecta</taxon>
        <taxon>Pterygota</taxon>
        <taxon>Neoptera</taxon>
        <taxon>Endopterygota</taxon>
        <taxon>Diptera</taxon>
        <taxon>Brachycera</taxon>
        <taxon>Muscomorpha</taxon>
        <taxon>Hippoboscoidea</taxon>
        <taxon>Glossinidae</taxon>
        <taxon>Glossina</taxon>
    </lineage>
</organism>
<name>A0A1B0AKR3_9MUSC</name>
<evidence type="ECO:0000313" key="3">
    <source>
        <dbReference type="Proteomes" id="UP000092460"/>
    </source>
</evidence>
<feature type="transmembrane region" description="Helical" evidence="1">
    <location>
        <begin position="15"/>
        <end position="36"/>
    </location>
</feature>
<proteinExistence type="predicted"/>
<dbReference type="Proteomes" id="UP000092460">
    <property type="component" value="Unassembled WGS sequence"/>
</dbReference>
<dbReference type="AlphaFoldDB" id="A0A1B0AKR3"/>
<reference evidence="2" key="2">
    <citation type="submission" date="2020-05" db="UniProtKB">
        <authorList>
            <consortium name="EnsemblMetazoa"/>
        </authorList>
    </citation>
    <scope>IDENTIFICATION</scope>
    <source>
        <strain evidence="2">IAEA</strain>
    </source>
</reference>